<name>A0A419T5I6_9FIRM</name>
<dbReference type="SUPFAM" id="SSF48208">
    <property type="entry name" value="Six-hairpin glycosidases"/>
    <property type="match status" value="1"/>
</dbReference>
<organism evidence="1 2">
    <name type="scientific">Lacrimispora algidixylanolytica</name>
    <dbReference type="NCBI Taxonomy" id="94868"/>
    <lineage>
        <taxon>Bacteria</taxon>
        <taxon>Bacillati</taxon>
        <taxon>Bacillota</taxon>
        <taxon>Clostridia</taxon>
        <taxon>Lachnospirales</taxon>
        <taxon>Lachnospiraceae</taxon>
        <taxon>Lacrimispora</taxon>
    </lineage>
</organism>
<accession>A0A419T5I6</accession>
<dbReference type="GO" id="GO:0005975">
    <property type="term" value="P:carbohydrate metabolic process"/>
    <property type="evidence" value="ECO:0007669"/>
    <property type="project" value="InterPro"/>
</dbReference>
<dbReference type="OrthoDB" id="38684at2"/>
<keyword evidence="2" id="KW-1185">Reference proteome</keyword>
<sequence>MFDDKGRFIIEDYNRKTTFSSFLPGISGIHGIPLWSFYVNRGQAMASFGVENKNNSILEFYPAHQSYQFVRNMGFRTFLKIGEQVYEPFRSDFVKTRMYVGMNELELEEINDHIGLKINITYVTLPDEPLAGLVRRVNVENISNRPMDLEIIDGLPGMIPYGIGLKAMKDMAQTMKAWMQVEDQEKRLPYYRVRYSTGDNAMVSKVEKGNFFLSLSESGDLLPVIVDPEVVFEHDTSFELPLGLQTFSLNELLKKKQITQNQVPSGFSCLQEVLSAGQSVGWNSVIGQVASKSILNTYAEQLLDKSYFDKKYGESVEKTRELGAYINTKTLSPVFDAYCRQTYVDNVLRGGFPIKLGADSVFYIYSRKHGDIERDYNDFSMLPEYYSQGNGNYRDLCQNRRSDVLFTPYVKDYNIKLFYNLIQLDGYNPLVVRQVTYQMNQLHQVLELVKEDSQISMKEFFEKEFSPGSLYTFLEQQTINLNCSKENLLHRAIKCSTPKFPADFTEGYWTDHWTYNLDLIESYLSVYPEKEEELLYLDKEYTFYESRAVVNPRHKRYVETNLGVRQYHALDEERKKEVSIDVVHTNYGTGSVYQTSLMMKLILLAANKVASLDMMGYGIEMEGGKPGWYDALNGLPGLFGSSVAETFELYRLLLFIQSANNRYHTPVAVPMELYEFMQGLSNTFDYYKKDEKVGKSKLWVWNECNCQKEFYRERTVFGIKGEEVVLSDQELEGMLQYWISYVEDGIYDICTGTERIPTYFSYSFDRYETEDGHIIPKNLKVVSMPLFLEGYVRYLKLPVSREIKINLYHNLKKSGLYDSKLKMYKVNESLEEASFEIGRAKAFSPGWLENESIWLHMEYKYLLELLRLKLYQEFFDDLHNACIPFLSEEMYGRSLLENSSFLASSANADEKIHGKGFVARLSGSTAEFLQIWQIMMFGERPFRLVEGQLRCYFEPAIPKYLVPDGKQVEARFLGKTDVSYHFAQRKDIIPGSYQIKKIRLEFLNGQVKEIKESWISGSDAEKLRAGEVKSVVVELE</sequence>
<comment type="caution">
    <text evidence="1">The sequence shown here is derived from an EMBL/GenBank/DDBJ whole genome shotgun (WGS) entry which is preliminary data.</text>
</comment>
<dbReference type="RefSeq" id="WP_120196397.1">
    <property type="nucleotide sequence ID" value="NZ_MCIA01000010.1"/>
</dbReference>
<dbReference type="Proteomes" id="UP000284277">
    <property type="component" value="Unassembled WGS sequence"/>
</dbReference>
<gene>
    <name evidence="1" type="ORF">BET01_17440</name>
</gene>
<dbReference type="EMBL" id="MCIA01000010">
    <property type="protein sequence ID" value="RKD32689.1"/>
    <property type="molecule type" value="Genomic_DNA"/>
</dbReference>
<reference evidence="1 2" key="1">
    <citation type="submission" date="2016-08" db="EMBL/GenBank/DDBJ databases">
        <title>A new outlook on sporulation: Clostridium algidixylanolyticum.</title>
        <authorList>
            <person name="Poppleton D.I."/>
            <person name="Gribaldo S."/>
        </authorList>
    </citation>
    <scope>NUCLEOTIDE SEQUENCE [LARGE SCALE GENOMIC DNA]</scope>
    <source>
        <strain evidence="1 2">SPL73</strain>
    </source>
</reference>
<evidence type="ECO:0000313" key="2">
    <source>
        <dbReference type="Proteomes" id="UP000284277"/>
    </source>
</evidence>
<evidence type="ECO:0000313" key="1">
    <source>
        <dbReference type="EMBL" id="RKD32689.1"/>
    </source>
</evidence>
<evidence type="ECO:0008006" key="3">
    <source>
        <dbReference type="Google" id="ProtNLM"/>
    </source>
</evidence>
<dbReference type="InterPro" id="IPR008928">
    <property type="entry name" value="6-hairpin_glycosidase_sf"/>
</dbReference>
<protein>
    <recommendedName>
        <fullName evidence="3">Cellobiose phosphorylase</fullName>
    </recommendedName>
</protein>
<proteinExistence type="predicted"/>
<dbReference type="AlphaFoldDB" id="A0A419T5I6"/>